<organism evidence="1">
    <name type="scientific">Rhizophora mucronata</name>
    <name type="common">Asiatic mangrove</name>
    <dbReference type="NCBI Taxonomy" id="61149"/>
    <lineage>
        <taxon>Eukaryota</taxon>
        <taxon>Viridiplantae</taxon>
        <taxon>Streptophyta</taxon>
        <taxon>Embryophyta</taxon>
        <taxon>Tracheophyta</taxon>
        <taxon>Spermatophyta</taxon>
        <taxon>Magnoliopsida</taxon>
        <taxon>eudicotyledons</taxon>
        <taxon>Gunneridae</taxon>
        <taxon>Pentapetalae</taxon>
        <taxon>rosids</taxon>
        <taxon>fabids</taxon>
        <taxon>Malpighiales</taxon>
        <taxon>Rhizophoraceae</taxon>
        <taxon>Rhizophora</taxon>
    </lineage>
</organism>
<proteinExistence type="predicted"/>
<reference evidence="1" key="1">
    <citation type="submission" date="2018-02" db="EMBL/GenBank/DDBJ databases">
        <title>Rhizophora mucronata_Transcriptome.</title>
        <authorList>
            <person name="Meera S.P."/>
            <person name="Sreeshan A."/>
            <person name="Augustine A."/>
        </authorList>
    </citation>
    <scope>NUCLEOTIDE SEQUENCE</scope>
    <source>
        <tissue evidence="1">Leaf</tissue>
    </source>
</reference>
<name>A0A2P2MJ12_RHIMU</name>
<sequence>MNGFPKLQERDDTQSSCVLGCKLISDIPGIFSLGKRIFNNWESNLEKCLHITFASLDYMEQKKQ</sequence>
<dbReference type="AlphaFoldDB" id="A0A2P2MJ12"/>
<accession>A0A2P2MJ12</accession>
<evidence type="ECO:0000313" key="1">
    <source>
        <dbReference type="EMBL" id="MBX30142.1"/>
    </source>
</evidence>
<dbReference type="EMBL" id="GGEC01049658">
    <property type="protein sequence ID" value="MBX30142.1"/>
    <property type="molecule type" value="Transcribed_RNA"/>
</dbReference>
<protein>
    <submittedName>
        <fullName evidence="1">Uncharacterized protein</fullName>
    </submittedName>
</protein>